<keyword evidence="5" id="KW-1185">Reference proteome</keyword>
<name>A0A1Q2D068_9ACTN</name>
<evidence type="ECO:0000256" key="2">
    <source>
        <dbReference type="SAM" id="Phobius"/>
    </source>
</evidence>
<proteinExistence type="predicted"/>
<feature type="transmembrane region" description="Helical" evidence="2">
    <location>
        <begin position="102"/>
        <end position="121"/>
    </location>
</feature>
<evidence type="ECO:0000256" key="1">
    <source>
        <dbReference type="SAM" id="MobiDB-lite"/>
    </source>
</evidence>
<evidence type="ECO:0000259" key="3">
    <source>
        <dbReference type="Pfam" id="PF08044"/>
    </source>
</evidence>
<reference evidence="4 5" key="1">
    <citation type="journal article" date="2008" name="Int. J. Syst. Evol. Microbiol.">
        <title>Tessaracoccus flavescens sp. nov., isolated from marine sediment.</title>
        <authorList>
            <person name="Lee D.W."/>
            <person name="Lee S.D."/>
        </authorList>
    </citation>
    <scope>NUCLEOTIDE SEQUENCE [LARGE SCALE GENOMIC DNA]</scope>
    <source>
        <strain evidence="4 5">SST-39T</strain>
    </source>
</reference>
<dbReference type="AlphaFoldDB" id="A0A1Q2D068"/>
<dbReference type="KEGG" id="tfa:BW733_14105"/>
<dbReference type="EMBL" id="CP019607">
    <property type="protein sequence ID" value="AQP51789.1"/>
    <property type="molecule type" value="Genomic_DNA"/>
</dbReference>
<accession>A0A1Q2D068</accession>
<dbReference type="InterPro" id="IPR012551">
    <property type="entry name" value="DUF1707_SHOCT-like"/>
</dbReference>
<feature type="region of interest" description="Disordered" evidence="1">
    <location>
        <begin position="1"/>
        <end position="29"/>
    </location>
</feature>
<gene>
    <name evidence="4" type="ORF">BW733_14105</name>
</gene>
<keyword evidence="2" id="KW-0472">Membrane</keyword>
<dbReference type="Pfam" id="PF08044">
    <property type="entry name" value="DUF1707"/>
    <property type="match status" value="1"/>
</dbReference>
<evidence type="ECO:0000313" key="5">
    <source>
        <dbReference type="Proteomes" id="UP000188235"/>
    </source>
</evidence>
<dbReference type="Proteomes" id="UP000188235">
    <property type="component" value="Chromosome"/>
</dbReference>
<organism evidence="4 5">
    <name type="scientific">Tessaracoccus flavescens</name>
    <dbReference type="NCBI Taxonomy" id="399497"/>
    <lineage>
        <taxon>Bacteria</taxon>
        <taxon>Bacillati</taxon>
        <taxon>Actinomycetota</taxon>
        <taxon>Actinomycetes</taxon>
        <taxon>Propionibacteriales</taxon>
        <taxon>Propionibacteriaceae</taxon>
        <taxon>Tessaracoccus</taxon>
    </lineage>
</organism>
<feature type="compositionally biased region" description="Basic and acidic residues" evidence="1">
    <location>
        <begin position="14"/>
        <end position="29"/>
    </location>
</feature>
<sequence>MSSSLPVPQPSEPAWERFTADPRTPRNADVRVGHSDRDLVADLLGDAYALGKLDNDEYNERLDKAMQIKTVGEISPLVGDLVTGSAPARRDGSRGRIIASRILLLIAGTVVGINVLIWLLASLSAGALLYFWPMWVAVGMVIPVVIAFALGRSDD</sequence>
<evidence type="ECO:0000313" key="4">
    <source>
        <dbReference type="EMBL" id="AQP51789.1"/>
    </source>
</evidence>
<dbReference type="PANTHER" id="PTHR40763">
    <property type="entry name" value="MEMBRANE PROTEIN-RELATED"/>
    <property type="match status" value="1"/>
</dbReference>
<protein>
    <recommendedName>
        <fullName evidence="3">DUF1707 domain-containing protein</fullName>
    </recommendedName>
</protein>
<feature type="domain" description="DUF1707" evidence="3">
    <location>
        <begin position="30"/>
        <end position="81"/>
    </location>
</feature>
<feature type="transmembrane region" description="Helical" evidence="2">
    <location>
        <begin position="127"/>
        <end position="150"/>
    </location>
</feature>
<keyword evidence="2" id="KW-1133">Transmembrane helix</keyword>
<dbReference type="RefSeq" id="WP_077351414.1">
    <property type="nucleotide sequence ID" value="NZ_CP019607.1"/>
</dbReference>
<dbReference type="STRING" id="399497.BW733_14105"/>
<dbReference type="OrthoDB" id="4803675at2"/>
<keyword evidence="2" id="KW-0812">Transmembrane</keyword>
<dbReference type="PANTHER" id="PTHR40763:SF4">
    <property type="entry name" value="DUF1707 DOMAIN-CONTAINING PROTEIN"/>
    <property type="match status" value="1"/>
</dbReference>